<keyword evidence="3 7" id="KW-0808">Transferase</keyword>
<dbReference type="GO" id="GO:0030170">
    <property type="term" value="F:pyridoxal phosphate binding"/>
    <property type="evidence" value="ECO:0007669"/>
    <property type="project" value="InterPro"/>
</dbReference>
<dbReference type="GO" id="GO:0004400">
    <property type="term" value="F:histidinol-phosphate transaminase activity"/>
    <property type="evidence" value="ECO:0007669"/>
    <property type="project" value="UniProtKB-EC"/>
</dbReference>
<evidence type="ECO:0000256" key="3">
    <source>
        <dbReference type="ARBA" id="ARBA00022679"/>
    </source>
</evidence>
<name>A0A6N3HJ56_CLOSY</name>
<evidence type="ECO:0000313" key="7">
    <source>
        <dbReference type="EMBL" id="VYU76213.1"/>
    </source>
</evidence>
<organism evidence="7">
    <name type="scientific">Clostridium symbiosum</name>
    <name type="common">Bacteroides symbiosus</name>
    <dbReference type="NCBI Taxonomy" id="1512"/>
    <lineage>
        <taxon>Bacteria</taxon>
        <taxon>Bacillati</taxon>
        <taxon>Bacillota</taxon>
        <taxon>Clostridia</taxon>
        <taxon>Lachnospirales</taxon>
        <taxon>Lachnospiraceae</taxon>
        <taxon>Otoolea</taxon>
    </lineage>
</organism>
<protein>
    <submittedName>
        <fullName evidence="7">Histidinol-phosphate aminotransferase</fullName>
        <ecNumber evidence="7">2.6.1.9</ecNumber>
    </submittedName>
    <submittedName>
        <fullName evidence="6">Histidinol-phosphate transaminase</fullName>
    </submittedName>
</protein>
<dbReference type="Gene3D" id="3.40.640.10">
    <property type="entry name" value="Type I PLP-dependent aspartate aminotransferase-like (Major domain)"/>
    <property type="match status" value="1"/>
</dbReference>
<dbReference type="Proteomes" id="UP001300871">
    <property type="component" value="Unassembled WGS sequence"/>
</dbReference>
<dbReference type="InterPro" id="IPR015424">
    <property type="entry name" value="PyrdxlP-dep_Trfase"/>
</dbReference>
<feature type="domain" description="Aminotransferase class I/classII large" evidence="5">
    <location>
        <begin position="24"/>
        <end position="335"/>
    </location>
</feature>
<dbReference type="RefSeq" id="WP_156684898.1">
    <property type="nucleotide sequence ID" value="NZ_CACRUA010000054.1"/>
</dbReference>
<dbReference type="AlphaFoldDB" id="A0A6N3HJ56"/>
<evidence type="ECO:0000259" key="5">
    <source>
        <dbReference type="Pfam" id="PF00155"/>
    </source>
</evidence>
<dbReference type="CDD" id="cd00609">
    <property type="entry name" value="AAT_like"/>
    <property type="match status" value="1"/>
</dbReference>
<evidence type="ECO:0000256" key="2">
    <source>
        <dbReference type="ARBA" id="ARBA00022576"/>
    </source>
</evidence>
<dbReference type="EC" id="2.6.1.9" evidence="7"/>
<dbReference type="SUPFAM" id="SSF53383">
    <property type="entry name" value="PLP-dependent transferases"/>
    <property type="match status" value="1"/>
</dbReference>
<accession>A0A6N3HJ56</accession>
<dbReference type="Gene3D" id="3.90.1150.10">
    <property type="entry name" value="Aspartate Aminotransferase, domain 1"/>
    <property type="match status" value="1"/>
</dbReference>
<keyword evidence="2 7" id="KW-0032">Aminotransferase</keyword>
<dbReference type="InterPro" id="IPR004839">
    <property type="entry name" value="Aminotransferase_I/II_large"/>
</dbReference>
<gene>
    <name evidence="7" type="primary">hisC</name>
    <name evidence="7" type="ORF">CSLFYP84_03860</name>
    <name evidence="6" type="ORF">PM006_18150</name>
</gene>
<evidence type="ECO:0000313" key="6">
    <source>
        <dbReference type="EMBL" id="MDB2002123.1"/>
    </source>
</evidence>
<dbReference type="EMBL" id="CACRUA010000054">
    <property type="protein sequence ID" value="VYU76213.1"/>
    <property type="molecule type" value="Genomic_DNA"/>
</dbReference>
<dbReference type="PANTHER" id="PTHR42885">
    <property type="entry name" value="HISTIDINOL-PHOSPHATE AMINOTRANSFERASE-RELATED"/>
    <property type="match status" value="1"/>
</dbReference>
<keyword evidence="4" id="KW-0663">Pyridoxal phosphate</keyword>
<dbReference type="PANTHER" id="PTHR42885:SF2">
    <property type="entry name" value="HISTIDINOL-PHOSPHATE AMINOTRANSFERASE"/>
    <property type="match status" value="1"/>
</dbReference>
<dbReference type="EMBL" id="JAQLGM010000059">
    <property type="protein sequence ID" value="MDB2002123.1"/>
    <property type="molecule type" value="Genomic_DNA"/>
</dbReference>
<evidence type="ECO:0000256" key="1">
    <source>
        <dbReference type="ARBA" id="ARBA00001933"/>
    </source>
</evidence>
<dbReference type="Pfam" id="PF00155">
    <property type="entry name" value="Aminotran_1_2"/>
    <property type="match status" value="1"/>
</dbReference>
<reference evidence="7" key="1">
    <citation type="submission" date="2019-11" db="EMBL/GenBank/DDBJ databases">
        <authorList>
            <person name="Feng L."/>
        </authorList>
    </citation>
    <scope>NUCLEOTIDE SEQUENCE</scope>
    <source>
        <strain evidence="7">CsymbiosumLFYP84</strain>
    </source>
</reference>
<comment type="cofactor">
    <cofactor evidence="1">
        <name>pyridoxal 5'-phosphate</name>
        <dbReference type="ChEBI" id="CHEBI:597326"/>
    </cofactor>
</comment>
<dbReference type="InterPro" id="IPR015422">
    <property type="entry name" value="PyrdxlP-dep_Trfase_small"/>
</dbReference>
<dbReference type="InterPro" id="IPR015421">
    <property type="entry name" value="PyrdxlP-dep_Trfase_major"/>
</dbReference>
<reference evidence="6" key="2">
    <citation type="submission" date="2023-01" db="EMBL/GenBank/DDBJ databases">
        <title>Human gut microbiome strain richness.</title>
        <authorList>
            <person name="Chen-Liaw A."/>
        </authorList>
    </citation>
    <scope>NUCLEOTIDE SEQUENCE</scope>
    <source>
        <strain evidence="6">B1_m1001713B170214d0_201011</strain>
    </source>
</reference>
<proteinExistence type="predicted"/>
<evidence type="ECO:0000256" key="4">
    <source>
        <dbReference type="ARBA" id="ARBA00022898"/>
    </source>
</evidence>
<sequence>MYYVNEKIKNTYRVPQPEGRGAYIRLDQNENPDGVPQWLFESAMERVTPEFLSIYPEETVPTMKYARMLGLEKENVTFTDGSTVGMGYIIKVFGEPGKDILCVTPSFAMYEVYSKMIGMNVRQLEYEDDFSYKIENTLNAINENTGIVVLVNPNMPIGNVYSRNEITKIIEKARNNNAIVIIDEAYYYFYDKTSIDLVKEYDNVFVLRTFSKMLSIPSLRLGVIMSSSENIRYINNYKPHYTVNSIALLFAEAIVDNHDRLITELKKQYLEGKDYINKALAENGYETLPSEGCYICIKPKYKTSRELTDLLKEKNILILCGKDGLTGWLRLTIAHKKYMETFMDILLEIDKA</sequence>